<evidence type="ECO:0000313" key="2">
    <source>
        <dbReference type="Proteomes" id="UP001218188"/>
    </source>
</evidence>
<name>A0AAD6RZ29_9AGAR</name>
<keyword evidence="2" id="KW-1185">Reference proteome</keyword>
<dbReference type="Proteomes" id="UP001218188">
    <property type="component" value="Unassembled WGS sequence"/>
</dbReference>
<proteinExistence type="predicted"/>
<organism evidence="1 2">
    <name type="scientific">Mycena alexandri</name>
    <dbReference type="NCBI Taxonomy" id="1745969"/>
    <lineage>
        <taxon>Eukaryota</taxon>
        <taxon>Fungi</taxon>
        <taxon>Dikarya</taxon>
        <taxon>Basidiomycota</taxon>
        <taxon>Agaricomycotina</taxon>
        <taxon>Agaricomycetes</taxon>
        <taxon>Agaricomycetidae</taxon>
        <taxon>Agaricales</taxon>
        <taxon>Marasmiineae</taxon>
        <taxon>Mycenaceae</taxon>
        <taxon>Mycena</taxon>
    </lineage>
</organism>
<reference evidence="1" key="1">
    <citation type="submission" date="2023-03" db="EMBL/GenBank/DDBJ databases">
        <title>Massive genome expansion in bonnet fungi (Mycena s.s.) driven by repeated elements and novel gene families across ecological guilds.</title>
        <authorList>
            <consortium name="Lawrence Berkeley National Laboratory"/>
            <person name="Harder C.B."/>
            <person name="Miyauchi S."/>
            <person name="Viragh M."/>
            <person name="Kuo A."/>
            <person name="Thoen E."/>
            <person name="Andreopoulos B."/>
            <person name="Lu D."/>
            <person name="Skrede I."/>
            <person name="Drula E."/>
            <person name="Henrissat B."/>
            <person name="Morin E."/>
            <person name="Kohler A."/>
            <person name="Barry K."/>
            <person name="LaButti K."/>
            <person name="Morin E."/>
            <person name="Salamov A."/>
            <person name="Lipzen A."/>
            <person name="Mereny Z."/>
            <person name="Hegedus B."/>
            <person name="Baldrian P."/>
            <person name="Stursova M."/>
            <person name="Weitz H."/>
            <person name="Taylor A."/>
            <person name="Grigoriev I.V."/>
            <person name="Nagy L.G."/>
            <person name="Martin F."/>
            <person name="Kauserud H."/>
        </authorList>
    </citation>
    <scope>NUCLEOTIDE SEQUENCE</scope>
    <source>
        <strain evidence="1">CBHHK200</strain>
    </source>
</reference>
<dbReference type="EMBL" id="JARJCM010000369">
    <property type="protein sequence ID" value="KAJ7017955.1"/>
    <property type="molecule type" value="Genomic_DNA"/>
</dbReference>
<sequence>MLRHAIGPNKSSTSTRSFIFPPTCPPPLVAPFSQIHLENASCSYSPLTTFDASSMSYSYDHFHAGPSGAANSNWHSQQNVPYHSPGPYYPYSSGATLGESGTTSQYPDTFSPSYNYADSPEMFSFDDFEAGSPLSPSSASSSSSSCSDAPITPYYPGTSSLPPVALLYTKLDAPAGGEYYDSTSPVGSPYAYEGWEEKDATHKYAAASAAIMHESSAPPYPEYDAAATQWACEEAIAHFHLLDASPTSVCAPDPPTYTTYPPPPDFPAVTSSAASPLQQHTQEYPLCLSPALLSCPPPLKLHQPQPRRSIPVVSLSVLASAQPSDSEEVAPPPSAAHFARTALSPLELQFPASHDARMTSYSLPSADVLPIAAYPSPAHRCSCPECMDAYSIS</sequence>
<comment type="caution">
    <text evidence="1">The sequence shown here is derived from an EMBL/GenBank/DDBJ whole genome shotgun (WGS) entry which is preliminary data.</text>
</comment>
<evidence type="ECO:0000313" key="1">
    <source>
        <dbReference type="EMBL" id="KAJ7017955.1"/>
    </source>
</evidence>
<gene>
    <name evidence="1" type="ORF">C8F04DRAFT_408602</name>
</gene>
<accession>A0AAD6RZ29</accession>
<protein>
    <submittedName>
        <fullName evidence="1">Uncharacterized protein</fullName>
    </submittedName>
</protein>
<dbReference type="AlphaFoldDB" id="A0AAD6RZ29"/>